<gene>
    <name evidence="1" type="ORF">CT0861_05793</name>
</gene>
<reference evidence="1 2" key="1">
    <citation type="submission" date="2015-06" db="EMBL/GenBank/DDBJ databases">
        <title>Survival trade-offs in plant roots during colonization by closely related pathogenic and mutualistic fungi.</title>
        <authorList>
            <person name="Hacquard S."/>
            <person name="Kracher B."/>
            <person name="Hiruma K."/>
            <person name="Weinman A."/>
            <person name="Muench P."/>
            <person name="Garrido Oter R."/>
            <person name="Ver Loren van Themaat E."/>
            <person name="Dallerey J.-F."/>
            <person name="Damm U."/>
            <person name="Henrissat B."/>
            <person name="Lespinet O."/>
            <person name="Thon M."/>
            <person name="Kemen E."/>
            <person name="McHardy A.C."/>
            <person name="Schulze-Lefert P."/>
            <person name="O'Connell R.J."/>
        </authorList>
    </citation>
    <scope>NUCLEOTIDE SEQUENCE [LARGE SCALE GENOMIC DNA]</scope>
    <source>
        <strain evidence="1 2">0861</strain>
    </source>
</reference>
<dbReference type="EMBL" id="LFIV01000023">
    <property type="protein sequence ID" value="KZL75442.1"/>
    <property type="molecule type" value="Genomic_DNA"/>
</dbReference>
<comment type="caution">
    <text evidence="1">The sequence shown here is derived from an EMBL/GenBank/DDBJ whole genome shotgun (WGS) entry which is preliminary data.</text>
</comment>
<keyword evidence="2" id="KW-1185">Reference proteome</keyword>
<dbReference type="Proteomes" id="UP000076552">
    <property type="component" value="Unassembled WGS sequence"/>
</dbReference>
<dbReference type="AlphaFoldDB" id="A0A166W8X9"/>
<organism evidence="1 2">
    <name type="scientific">Colletotrichum tofieldiae</name>
    <dbReference type="NCBI Taxonomy" id="708197"/>
    <lineage>
        <taxon>Eukaryota</taxon>
        <taxon>Fungi</taxon>
        <taxon>Dikarya</taxon>
        <taxon>Ascomycota</taxon>
        <taxon>Pezizomycotina</taxon>
        <taxon>Sordariomycetes</taxon>
        <taxon>Hypocreomycetidae</taxon>
        <taxon>Glomerellales</taxon>
        <taxon>Glomerellaceae</taxon>
        <taxon>Colletotrichum</taxon>
        <taxon>Colletotrichum spaethianum species complex</taxon>
    </lineage>
</organism>
<evidence type="ECO:0000313" key="2">
    <source>
        <dbReference type="Proteomes" id="UP000076552"/>
    </source>
</evidence>
<sequence>MNTLARGQTHGDRLVKICTARQGVSTGVDGSFLLGLLTQRALAIFGDLVSILDSSSPLVGNASDQTSLGTRLGSGYTGLIG</sequence>
<proteinExistence type="predicted"/>
<evidence type="ECO:0000313" key="1">
    <source>
        <dbReference type="EMBL" id="KZL75442.1"/>
    </source>
</evidence>
<accession>A0A166W8X9</accession>
<name>A0A166W8X9_9PEZI</name>
<protein>
    <submittedName>
        <fullName evidence="1">Uncharacterized protein</fullName>
    </submittedName>
</protein>